<accession>A0A1I3DTH9</accession>
<dbReference type="Proteomes" id="UP000198670">
    <property type="component" value="Unassembled WGS sequence"/>
</dbReference>
<dbReference type="NCBIfam" id="TIGR03783">
    <property type="entry name" value="Bac_Flav_CT_G"/>
    <property type="match status" value="1"/>
</dbReference>
<reference evidence="2 3" key="1">
    <citation type="submission" date="2016-10" db="EMBL/GenBank/DDBJ databases">
        <authorList>
            <person name="de Groot N.N."/>
        </authorList>
    </citation>
    <scope>NUCLEOTIDE SEQUENCE [LARGE SCALE GENOMIC DNA]</scope>
    <source>
        <strain evidence="2 3">RK1</strain>
    </source>
</reference>
<dbReference type="InterPro" id="IPR043964">
    <property type="entry name" value="P-loop_TraG"/>
</dbReference>
<dbReference type="InterPro" id="IPR027417">
    <property type="entry name" value="P-loop_NTPase"/>
</dbReference>
<protein>
    <submittedName>
        <fullName evidence="2">Bacteroides conjugation system ATPase, TraG family</fullName>
    </submittedName>
</protein>
<dbReference type="Gene3D" id="1.10.8.730">
    <property type="match status" value="1"/>
</dbReference>
<dbReference type="PANTHER" id="PTHR38467:SF1">
    <property type="entry name" value="CONJUGATIVE TRANSFER: ASSEMBLY"/>
    <property type="match status" value="1"/>
</dbReference>
<evidence type="ECO:0000313" key="3">
    <source>
        <dbReference type="Proteomes" id="UP000198670"/>
    </source>
</evidence>
<dbReference type="Gene3D" id="3.40.50.300">
    <property type="entry name" value="P-loop containing nucleotide triphosphate hydrolases"/>
    <property type="match status" value="1"/>
</dbReference>
<feature type="domain" description="TraG P-loop" evidence="1">
    <location>
        <begin position="377"/>
        <end position="785"/>
    </location>
</feature>
<sequence length="820" mass="93753">MPYVGIDHYQGMAMLYGSRGDFSVIMRLTNPVLQYGADPEAYTAFQQVLLGVVKILGEGHIIQKQDVFIRRKYRAEPASEFLQQKYQDHFDGREYTEIRTYLTITRQIKRGAFYTYDKRVLVNFGQNMAKVFDLLVGAGLSPAYLTEAEINRFMNRVLGMEFEQPHITLNNLRCGDRELQIGEQTVRCISLVNTDSVDLPEKVGAFTSRTETSGMRGFPVDNMFFMHHVPGYRTIVYNQLMEIPGQQVTLGKLEVKRKRHSSVPDPANIMCVEDIDLLLVDVARENQLLVNAHYSMIVCADTDRIDKTVNFIEAALFQQGIIPSRNAYNQLELFRCALPGNGVELKKYDWFLTTADAALCFFFREALPRDEKSDFLIRFTDRQGIPVGIDPADLPMRTNRINNRNKFVLGPSGSGKSFFMNALVQQYMLYNMDVVIVDTGHSYSGLCAYFGGRYITWSDTKPITMNPFAIGEDEYNIEKKDFLATLVCLLWKGADGTISPVERDVISNVISAYYADYFGEKQNGTDQLDFNSFYDFALHKIPQIKSEERIPFDLDEFRYVLKKFYRGGEFDAILNEAADSSLFSERFIVFEIDAVKENKILFPIVTLVIMDVFIQKMRHRKDQRKALIIEEAWKAIASPLMGSYILYLYKTVRKFWGEAVVVTQELGDIIGNAVVKDSILNNSDTVCLLDQSKFIENYGDIAKLLAITETERKKIFTIGKLDNTVGRSRFKEVYIRRGSMGEVFGVEVSIYQYLAFTTEKPEKSAVEIYVNHYGNYQSGLEAFVSDLQSSGLALDTFVRRVNQTNAPIETPREYFKPDFT</sequence>
<dbReference type="InterPro" id="IPR053155">
    <property type="entry name" value="F-pilin_assembly_TraC"/>
</dbReference>
<keyword evidence="3" id="KW-1185">Reference proteome</keyword>
<gene>
    <name evidence="2" type="ORF">SAMN05444682_101625</name>
</gene>
<proteinExistence type="predicted"/>
<name>A0A1I3DTH9_9SPHI</name>
<dbReference type="SUPFAM" id="SSF52540">
    <property type="entry name" value="P-loop containing nucleoside triphosphate hydrolases"/>
    <property type="match status" value="1"/>
</dbReference>
<evidence type="ECO:0000259" key="1">
    <source>
        <dbReference type="Pfam" id="PF19044"/>
    </source>
</evidence>
<evidence type="ECO:0000313" key="2">
    <source>
        <dbReference type="EMBL" id="SFH89859.1"/>
    </source>
</evidence>
<dbReference type="STRING" id="1477437.SAMN05444682_101625"/>
<organism evidence="2 3">
    <name type="scientific">Parapedobacter indicus</name>
    <dbReference type="NCBI Taxonomy" id="1477437"/>
    <lineage>
        <taxon>Bacteria</taxon>
        <taxon>Pseudomonadati</taxon>
        <taxon>Bacteroidota</taxon>
        <taxon>Sphingobacteriia</taxon>
        <taxon>Sphingobacteriales</taxon>
        <taxon>Sphingobacteriaceae</taxon>
        <taxon>Parapedobacter</taxon>
    </lineage>
</organism>
<dbReference type="InterPro" id="IPR022509">
    <property type="entry name" value="Conjugation_ATPase_TraG"/>
</dbReference>
<dbReference type="Pfam" id="PF19044">
    <property type="entry name" value="P-loop_TraG"/>
    <property type="match status" value="1"/>
</dbReference>
<dbReference type="EMBL" id="FOQO01000001">
    <property type="protein sequence ID" value="SFH89859.1"/>
    <property type="molecule type" value="Genomic_DNA"/>
</dbReference>
<dbReference type="PANTHER" id="PTHR38467">
    <property type="match status" value="1"/>
</dbReference>
<dbReference type="AlphaFoldDB" id="A0A1I3DTH9"/>